<reference evidence="1" key="1">
    <citation type="submission" date="2024-03" db="EMBL/GenBank/DDBJ databases">
        <authorList>
            <consortium name="ELIXIR-Norway"/>
            <consortium name="Elixir Norway"/>
        </authorList>
    </citation>
    <scope>NUCLEOTIDE SEQUENCE</scope>
</reference>
<organism evidence="1 2">
    <name type="scientific">Sphagnum jensenii</name>
    <dbReference type="NCBI Taxonomy" id="128206"/>
    <lineage>
        <taxon>Eukaryota</taxon>
        <taxon>Viridiplantae</taxon>
        <taxon>Streptophyta</taxon>
        <taxon>Embryophyta</taxon>
        <taxon>Bryophyta</taxon>
        <taxon>Sphagnophytina</taxon>
        <taxon>Sphagnopsida</taxon>
        <taxon>Sphagnales</taxon>
        <taxon>Sphagnaceae</taxon>
        <taxon>Sphagnum</taxon>
    </lineage>
</organism>
<protein>
    <submittedName>
        <fullName evidence="1">Uncharacterized protein</fullName>
    </submittedName>
</protein>
<dbReference type="Proteomes" id="UP001497522">
    <property type="component" value="Chromosome 11"/>
</dbReference>
<gene>
    <name evidence="1" type="ORF">CSSPJE1EN2_LOCUS3389</name>
</gene>
<dbReference type="EMBL" id="OZ023712">
    <property type="protein sequence ID" value="CAK9860394.1"/>
    <property type="molecule type" value="Genomic_DNA"/>
</dbReference>
<keyword evidence="2" id="KW-1185">Reference proteome</keyword>
<name>A0ABP1ACZ5_9BRYO</name>
<evidence type="ECO:0000313" key="1">
    <source>
        <dbReference type="EMBL" id="CAK9860394.1"/>
    </source>
</evidence>
<proteinExistence type="predicted"/>
<evidence type="ECO:0000313" key="2">
    <source>
        <dbReference type="Proteomes" id="UP001497522"/>
    </source>
</evidence>
<accession>A0ABP1ACZ5</accession>
<sequence length="113" mass="13217">MPLRRSALPGVQSARRSNDKNERFTFNALLPGEEKSLLLRETLSHKNLRKHACECPFDDLHRIRVPRYRVCRVALNRPLRYMSERLVFTLLLVKPRLANYFRSRARNNAAGSV</sequence>